<evidence type="ECO:0000256" key="1">
    <source>
        <dbReference type="ARBA" id="ARBA00008791"/>
    </source>
</evidence>
<evidence type="ECO:0000259" key="2">
    <source>
        <dbReference type="Pfam" id="PF00582"/>
    </source>
</evidence>
<comment type="caution">
    <text evidence="3">The sequence shown here is derived from an EMBL/GenBank/DDBJ whole genome shotgun (WGS) entry which is preliminary data.</text>
</comment>
<gene>
    <name evidence="3" type="ORF">ACFOUT_09660</name>
</gene>
<dbReference type="InterPro" id="IPR006015">
    <property type="entry name" value="Universal_stress_UspA"/>
</dbReference>
<feature type="domain" description="UspA" evidence="2">
    <location>
        <begin position="149"/>
        <end position="271"/>
    </location>
</feature>
<protein>
    <submittedName>
        <fullName evidence="3">Universal stress protein</fullName>
    </submittedName>
</protein>
<evidence type="ECO:0000313" key="3">
    <source>
        <dbReference type="EMBL" id="MFC4096142.1"/>
    </source>
</evidence>
<proteinExistence type="inferred from homology"/>
<dbReference type="PRINTS" id="PR01438">
    <property type="entry name" value="UNVRSLSTRESS"/>
</dbReference>
<name>A0ABV8JSY2_9FLAO</name>
<dbReference type="SUPFAM" id="SSF52402">
    <property type="entry name" value="Adenine nucleotide alpha hydrolases-like"/>
    <property type="match status" value="2"/>
</dbReference>
<dbReference type="Gene3D" id="3.40.50.620">
    <property type="entry name" value="HUPs"/>
    <property type="match status" value="2"/>
</dbReference>
<sequence length="277" mass="31051">MKKIIVPVDFSEQSEYAMKVAVSLSKKYGAEIFALHMLELNQAMITSSEGYHPEQMVFLIKLAEKRFDDFLQKPFLKDVKVTPIIKHYKVFSEVNEIAKKHEADLVVMGSHGADGLSEIFIGSNAEKVVRTSDIPVIVVKEEMTDFKIDRFVFACDFELENLSAFARAKQFAKLFNAELNLVYVNTPGDSFLSSADAYKRINKFLHEAKSTDEVSIHNDYTVESGVINYSENNGADAIGIPTHGRRGLAHFFMGSIGEDIANHSKVPVITFKIGDEQ</sequence>
<dbReference type="PANTHER" id="PTHR46268">
    <property type="entry name" value="STRESS RESPONSE PROTEIN NHAX"/>
    <property type="match status" value="1"/>
</dbReference>
<dbReference type="Pfam" id="PF00582">
    <property type="entry name" value="Usp"/>
    <property type="match status" value="2"/>
</dbReference>
<keyword evidence="4" id="KW-1185">Reference proteome</keyword>
<evidence type="ECO:0000313" key="4">
    <source>
        <dbReference type="Proteomes" id="UP001595814"/>
    </source>
</evidence>
<dbReference type="EMBL" id="JBHSAW010000004">
    <property type="protein sequence ID" value="MFC4096142.1"/>
    <property type="molecule type" value="Genomic_DNA"/>
</dbReference>
<dbReference type="InterPro" id="IPR014729">
    <property type="entry name" value="Rossmann-like_a/b/a_fold"/>
</dbReference>
<accession>A0ABV8JSY2</accession>
<dbReference type="Proteomes" id="UP001595814">
    <property type="component" value="Unassembled WGS sequence"/>
</dbReference>
<comment type="similarity">
    <text evidence="1">Belongs to the universal stress protein A family.</text>
</comment>
<reference evidence="4" key="1">
    <citation type="journal article" date="2019" name="Int. J. Syst. Evol. Microbiol.">
        <title>The Global Catalogue of Microorganisms (GCM) 10K type strain sequencing project: providing services to taxonomists for standard genome sequencing and annotation.</title>
        <authorList>
            <consortium name="The Broad Institute Genomics Platform"/>
            <consortium name="The Broad Institute Genome Sequencing Center for Infectious Disease"/>
            <person name="Wu L."/>
            <person name="Ma J."/>
        </authorList>
    </citation>
    <scope>NUCLEOTIDE SEQUENCE [LARGE SCALE GENOMIC DNA]</scope>
    <source>
        <strain evidence="4">CECT 7477</strain>
    </source>
</reference>
<dbReference type="CDD" id="cd00293">
    <property type="entry name" value="USP-like"/>
    <property type="match status" value="2"/>
</dbReference>
<dbReference type="PANTHER" id="PTHR46268:SF6">
    <property type="entry name" value="UNIVERSAL STRESS PROTEIN UP12"/>
    <property type="match status" value="1"/>
</dbReference>
<organism evidence="3 4">
    <name type="scientific">Euzebyella saccharophila</name>
    <dbReference type="NCBI Taxonomy" id="679664"/>
    <lineage>
        <taxon>Bacteria</taxon>
        <taxon>Pseudomonadati</taxon>
        <taxon>Bacteroidota</taxon>
        <taxon>Flavobacteriia</taxon>
        <taxon>Flavobacteriales</taxon>
        <taxon>Flavobacteriaceae</taxon>
        <taxon>Euzebyella</taxon>
    </lineage>
</organism>
<dbReference type="RefSeq" id="WP_192460249.1">
    <property type="nucleotide sequence ID" value="NZ_JACYFJ010000001.1"/>
</dbReference>
<feature type="domain" description="UspA" evidence="2">
    <location>
        <begin position="1"/>
        <end position="140"/>
    </location>
</feature>
<dbReference type="InterPro" id="IPR006016">
    <property type="entry name" value="UspA"/>
</dbReference>